<evidence type="ECO:0000313" key="4">
    <source>
        <dbReference type="Proteomes" id="UP000681720"/>
    </source>
</evidence>
<dbReference type="Gene3D" id="3.40.50.300">
    <property type="entry name" value="P-loop containing nucleotide triphosphate hydrolases"/>
    <property type="match status" value="1"/>
</dbReference>
<dbReference type="Proteomes" id="UP000681967">
    <property type="component" value="Unassembled WGS sequence"/>
</dbReference>
<evidence type="ECO:0000313" key="3">
    <source>
        <dbReference type="EMBL" id="CAF4450371.1"/>
    </source>
</evidence>
<feature type="domain" description="Dynein heavy chain region D6 P-loop" evidence="1">
    <location>
        <begin position="5"/>
        <end position="57"/>
    </location>
</feature>
<dbReference type="PANTHER" id="PTHR22878">
    <property type="entry name" value="DYNEIN HEAVY CHAIN 6, AXONEMAL-LIKE-RELATED"/>
    <property type="match status" value="1"/>
</dbReference>
<sequence>MGVFDERIKTVSLGQGQGPYAQSLITEGVQKGTWVVLQNCHLAASWMPKLERICEELL</sequence>
<dbReference type="AlphaFoldDB" id="A0A8S2WM60"/>
<dbReference type="GO" id="GO:0045505">
    <property type="term" value="F:dynein intermediate chain binding"/>
    <property type="evidence" value="ECO:0007669"/>
    <property type="project" value="InterPro"/>
</dbReference>
<evidence type="ECO:0000259" key="1">
    <source>
        <dbReference type="Pfam" id="PF03028"/>
    </source>
</evidence>
<dbReference type="PANTHER" id="PTHR22878:SF68">
    <property type="entry name" value="DYNEIN HEAVY CHAIN 6, AXONEMAL-LIKE"/>
    <property type="match status" value="1"/>
</dbReference>
<dbReference type="InterPro" id="IPR026983">
    <property type="entry name" value="DHC"/>
</dbReference>
<dbReference type="EMBL" id="CAJOBH010040098">
    <property type="protein sequence ID" value="CAF4324042.1"/>
    <property type="molecule type" value="Genomic_DNA"/>
</dbReference>
<dbReference type="Proteomes" id="UP000681720">
    <property type="component" value="Unassembled WGS sequence"/>
</dbReference>
<dbReference type="Pfam" id="PF03028">
    <property type="entry name" value="Dynein_heavy"/>
    <property type="match status" value="1"/>
</dbReference>
<proteinExistence type="predicted"/>
<reference evidence="3" key="1">
    <citation type="submission" date="2021-02" db="EMBL/GenBank/DDBJ databases">
        <authorList>
            <person name="Nowell W R."/>
        </authorList>
    </citation>
    <scope>NUCLEOTIDE SEQUENCE</scope>
</reference>
<feature type="non-terminal residue" evidence="3">
    <location>
        <position position="1"/>
    </location>
</feature>
<protein>
    <recommendedName>
        <fullName evidence="1">Dynein heavy chain region D6 P-loop domain-containing protein</fullName>
    </recommendedName>
</protein>
<dbReference type="GO" id="GO:0051959">
    <property type="term" value="F:dynein light intermediate chain binding"/>
    <property type="evidence" value="ECO:0007669"/>
    <property type="project" value="InterPro"/>
</dbReference>
<gene>
    <name evidence="2" type="ORF">BYL167_LOCUS28399</name>
    <name evidence="3" type="ORF">GIL414_LOCUS32384</name>
</gene>
<dbReference type="GO" id="GO:0008569">
    <property type="term" value="F:minus-end-directed microtubule motor activity"/>
    <property type="evidence" value="ECO:0007669"/>
    <property type="project" value="InterPro"/>
</dbReference>
<comment type="caution">
    <text evidence="3">The sequence shown here is derived from an EMBL/GenBank/DDBJ whole genome shotgun (WGS) entry which is preliminary data.</text>
</comment>
<organism evidence="3 4">
    <name type="scientific">Rotaria magnacalcarata</name>
    <dbReference type="NCBI Taxonomy" id="392030"/>
    <lineage>
        <taxon>Eukaryota</taxon>
        <taxon>Metazoa</taxon>
        <taxon>Spiralia</taxon>
        <taxon>Gnathifera</taxon>
        <taxon>Rotifera</taxon>
        <taxon>Eurotatoria</taxon>
        <taxon>Bdelloidea</taxon>
        <taxon>Philodinida</taxon>
        <taxon>Philodinidae</taxon>
        <taxon>Rotaria</taxon>
    </lineage>
</organism>
<dbReference type="GO" id="GO:0030286">
    <property type="term" value="C:dynein complex"/>
    <property type="evidence" value="ECO:0007669"/>
    <property type="project" value="InterPro"/>
</dbReference>
<name>A0A8S2WM60_9BILA</name>
<dbReference type="InterPro" id="IPR004273">
    <property type="entry name" value="Dynein_heavy_D6_P-loop"/>
</dbReference>
<accession>A0A8S2WM60</accession>
<dbReference type="GO" id="GO:0007018">
    <property type="term" value="P:microtubule-based movement"/>
    <property type="evidence" value="ECO:0007669"/>
    <property type="project" value="InterPro"/>
</dbReference>
<dbReference type="InterPro" id="IPR027417">
    <property type="entry name" value="P-loop_NTPase"/>
</dbReference>
<dbReference type="EMBL" id="CAJOBJ010068636">
    <property type="protein sequence ID" value="CAF4450371.1"/>
    <property type="molecule type" value="Genomic_DNA"/>
</dbReference>
<evidence type="ECO:0000313" key="2">
    <source>
        <dbReference type="EMBL" id="CAF4324042.1"/>
    </source>
</evidence>